<protein>
    <submittedName>
        <fullName evidence="1">Uncharacterized protein</fullName>
    </submittedName>
</protein>
<name>A0ACB6UYB9_9ASCO</name>
<proteinExistence type="predicted"/>
<sequence length="61" mass="5581">IGSGSSGSSTGSGSGSGSSTGSGSGSGSDSGSSYPVEQANGSNTLKISSALAFACLTLLFI</sequence>
<gene>
    <name evidence="1" type="ORF">D0Z00_004463</name>
</gene>
<organism evidence="1 2">
    <name type="scientific">Geotrichum galactomycetum</name>
    <dbReference type="NCBI Taxonomy" id="27317"/>
    <lineage>
        <taxon>Eukaryota</taxon>
        <taxon>Fungi</taxon>
        <taxon>Dikarya</taxon>
        <taxon>Ascomycota</taxon>
        <taxon>Saccharomycotina</taxon>
        <taxon>Dipodascomycetes</taxon>
        <taxon>Dipodascales</taxon>
        <taxon>Dipodascaceae</taxon>
        <taxon>Geotrichum</taxon>
    </lineage>
</organism>
<dbReference type="Proteomes" id="UP000744676">
    <property type="component" value="Unassembled WGS sequence"/>
</dbReference>
<evidence type="ECO:0000313" key="1">
    <source>
        <dbReference type="EMBL" id="KAF5092679.1"/>
    </source>
</evidence>
<feature type="non-terminal residue" evidence="1">
    <location>
        <position position="1"/>
    </location>
</feature>
<evidence type="ECO:0000313" key="2">
    <source>
        <dbReference type="Proteomes" id="UP000744676"/>
    </source>
</evidence>
<dbReference type="EMBL" id="QVQA01000341">
    <property type="protein sequence ID" value="KAF5092679.1"/>
    <property type="molecule type" value="Genomic_DNA"/>
</dbReference>
<comment type="caution">
    <text evidence="1">The sequence shown here is derived from an EMBL/GenBank/DDBJ whole genome shotgun (WGS) entry which is preliminary data.</text>
</comment>
<keyword evidence="2" id="KW-1185">Reference proteome</keyword>
<accession>A0ACB6UYB9</accession>
<reference evidence="1 2" key="1">
    <citation type="journal article" date="2020" name="Front. Microbiol.">
        <title>Phenotypic and Genetic Characterization of the Cheese Ripening Yeast Geotrichum candidum.</title>
        <authorList>
            <person name="Perkins V."/>
            <person name="Vignola S."/>
            <person name="Lessard M.H."/>
            <person name="Plante P.L."/>
            <person name="Corbeil J."/>
            <person name="Dugat-Bony E."/>
            <person name="Frenette M."/>
            <person name="Labrie S."/>
        </authorList>
    </citation>
    <scope>NUCLEOTIDE SEQUENCE [LARGE SCALE GENOMIC DNA]</scope>
    <source>
        <strain evidence="1 2">LMA-1147</strain>
    </source>
</reference>